<proteinExistence type="predicted"/>
<keyword evidence="2" id="KW-1185">Reference proteome</keyword>
<evidence type="ECO:0000313" key="1">
    <source>
        <dbReference type="EMBL" id="MBC5727811.1"/>
    </source>
</evidence>
<dbReference type="Gene3D" id="3.30.2010.20">
    <property type="match status" value="1"/>
</dbReference>
<dbReference type="SUPFAM" id="SSF55486">
    <property type="entry name" value="Metalloproteases ('zincins'), catalytic domain"/>
    <property type="match status" value="1"/>
</dbReference>
<dbReference type="EMBL" id="JACOPS010000002">
    <property type="protein sequence ID" value="MBC5727811.1"/>
    <property type="molecule type" value="Genomic_DNA"/>
</dbReference>
<dbReference type="RefSeq" id="WP_186935077.1">
    <property type="nucleotide sequence ID" value="NZ_JACOPS010000002.1"/>
</dbReference>
<accession>A0ABR7HK41</accession>
<dbReference type="InterPro" id="IPR038555">
    <property type="entry name" value="Zincin_1_sf"/>
</dbReference>
<dbReference type="CDD" id="cd12953">
    <property type="entry name" value="MMP_TTHA0227"/>
    <property type="match status" value="1"/>
</dbReference>
<gene>
    <name evidence="1" type="ORF">H8R91_04595</name>
</gene>
<comment type="caution">
    <text evidence="1">The sequence shown here is derived from an EMBL/GenBank/DDBJ whole genome shotgun (WGS) entry which is preliminary data.</text>
</comment>
<sequence length="125" mass="14156">MVTFEECAQMLDEIANSMPQELFRDLNAGMSLEPQAKLHPQSVRGELYILGEYVRNSIGNSIVFYYGSIMKVYGGLSNDKLYTELEKIMHHEVKHHNEHLAGCDDLGICDDEQIESYLRSNGITG</sequence>
<reference evidence="1 2" key="1">
    <citation type="submission" date="2020-08" db="EMBL/GenBank/DDBJ databases">
        <title>Genome public.</title>
        <authorList>
            <person name="Liu C."/>
            <person name="Sun Q."/>
        </authorList>
    </citation>
    <scope>NUCLEOTIDE SEQUENCE [LARGE SCALE GENOMIC DNA]</scope>
    <source>
        <strain evidence="1 2">NSJ-71</strain>
    </source>
</reference>
<evidence type="ECO:0000313" key="2">
    <source>
        <dbReference type="Proteomes" id="UP000636755"/>
    </source>
</evidence>
<organism evidence="1 2">
    <name type="scientific">Ruminococcus intestinalis</name>
    <dbReference type="NCBI Taxonomy" id="2763066"/>
    <lineage>
        <taxon>Bacteria</taxon>
        <taxon>Bacillati</taxon>
        <taxon>Bacillota</taxon>
        <taxon>Clostridia</taxon>
        <taxon>Eubacteriales</taxon>
        <taxon>Oscillospiraceae</taxon>
        <taxon>Ruminococcus</taxon>
    </lineage>
</organism>
<dbReference type="Proteomes" id="UP000636755">
    <property type="component" value="Unassembled WGS sequence"/>
</dbReference>
<protein>
    <submittedName>
        <fullName evidence="1">Metallopeptidase family protein</fullName>
    </submittedName>
</protein>
<name>A0ABR7HK41_9FIRM</name>